<keyword evidence="1" id="KW-0472">Membrane</keyword>
<feature type="transmembrane region" description="Helical" evidence="1">
    <location>
        <begin position="15"/>
        <end position="34"/>
    </location>
</feature>
<accession>A0A1F7JFL7</accession>
<evidence type="ECO:0000313" key="3">
    <source>
        <dbReference type="Proteomes" id="UP000177418"/>
    </source>
</evidence>
<name>A0A1F7JFL7_9BACT</name>
<reference evidence="2 3" key="1">
    <citation type="journal article" date="2016" name="Nat. Commun.">
        <title>Thousands of microbial genomes shed light on interconnected biogeochemical processes in an aquifer system.</title>
        <authorList>
            <person name="Anantharaman K."/>
            <person name="Brown C.T."/>
            <person name="Hug L.A."/>
            <person name="Sharon I."/>
            <person name="Castelle C.J."/>
            <person name="Probst A.J."/>
            <person name="Thomas B.C."/>
            <person name="Singh A."/>
            <person name="Wilkins M.J."/>
            <person name="Karaoz U."/>
            <person name="Brodie E.L."/>
            <person name="Williams K.H."/>
            <person name="Hubbard S.S."/>
            <person name="Banfield J.F."/>
        </authorList>
    </citation>
    <scope>NUCLEOTIDE SEQUENCE [LARGE SCALE GENOMIC DNA]</scope>
</reference>
<keyword evidence="1" id="KW-0812">Transmembrane</keyword>
<gene>
    <name evidence="2" type="ORF">A3H78_03790</name>
</gene>
<proteinExistence type="predicted"/>
<evidence type="ECO:0000256" key="1">
    <source>
        <dbReference type="SAM" id="Phobius"/>
    </source>
</evidence>
<dbReference type="Proteomes" id="UP000177418">
    <property type="component" value="Unassembled WGS sequence"/>
</dbReference>
<organism evidence="2 3">
    <name type="scientific">Candidatus Roizmanbacteria bacterium RIFCSPLOWO2_02_FULL_36_11</name>
    <dbReference type="NCBI Taxonomy" id="1802071"/>
    <lineage>
        <taxon>Bacteria</taxon>
        <taxon>Candidatus Roizmaniibacteriota</taxon>
    </lineage>
</organism>
<protein>
    <recommendedName>
        <fullName evidence="4">YtxH domain-containing protein</fullName>
    </recommendedName>
</protein>
<keyword evidence="1" id="KW-1133">Transmembrane helix</keyword>
<comment type="caution">
    <text evidence="2">The sequence shown here is derived from an EMBL/GenBank/DDBJ whole genome shotgun (WGS) entry which is preliminary data.</text>
</comment>
<evidence type="ECO:0008006" key="4">
    <source>
        <dbReference type="Google" id="ProtNLM"/>
    </source>
</evidence>
<dbReference type="EMBL" id="MGAV01000016">
    <property type="protein sequence ID" value="OGK54413.1"/>
    <property type="molecule type" value="Genomic_DNA"/>
</dbReference>
<sequence length="106" mass="11645">MKTNEQVVQPSKSDLWSGIIIGLILGAGGLFFLGTKAGREQLRKLLELIEDMELSTEDMIKTIEDIASNELLKHDLQEGTSNVESGNIENVMSKIKMILPTGKKSS</sequence>
<dbReference type="AlphaFoldDB" id="A0A1F7JFL7"/>
<evidence type="ECO:0000313" key="2">
    <source>
        <dbReference type="EMBL" id="OGK54413.1"/>
    </source>
</evidence>